<dbReference type="AlphaFoldDB" id="A0A1V8YHR9"/>
<dbReference type="NCBIfam" id="NF042930">
    <property type="entry name" value="EF0163_fam"/>
    <property type="match status" value="1"/>
</dbReference>
<protein>
    <recommendedName>
        <fullName evidence="3">Lipoprotein</fullName>
    </recommendedName>
</protein>
<evidence type="ECO:0008006" key="3">
    <source>
        <dbReference type="Google" id="ProtNLM"/>
    </source>
</evidence>
<gene>
    <name evidence="1" type="ORF">BH747_06310</name>
</gene>
<organism evidence="1 2">
    <name type="scientific">Enterococcus villorum</name>
    <dbReference type="NCBI Taxonomy" id="112904"/>
    <lineage>
        <taxon>Bacteria</taxon>
        <taxon>Bacillati</taxon>
        <taxon>Bacillota</taxon>
        <taxon>Bacilli</taxon>
        <taxon>Lactobacillales</taxon>
        <taxon>Enterococcaceae</taxon>
        <taxon>Enterococcus</taxon>
    </lineage>
</organism>
<evidence type="ECO:0000313" key="2">
    <source>
        <dbReference type="Proteomes" id="UP000192477"/>
    </source>
</evidence>
<accession>A0A1V8YHR9</accession>
<evidence type="ECO:0000313" key="1">
    <source>
        <dbReference type="EMBL" id="OQO70624.1"/>
    </source>
</evidence>
<dbReference type="InterPro" id="IPR049982">
    <property type="entry name" value="EF0163-like"/>
</dbReference>
<sequence length="166" mass="19236">MKRITCIILLLIGLLFVGVKYHELQEKYHNQEATITKLKKEKSEKTVVISETPTDSNREKGDKTKEILESFVDAYVNFHSIDDRNQSLMDFVTEGCQKENALDIEIHADFDSKGTIESSYQSVSDPDDFIVLGREESRGASHEFLMNVHFINDKIDSYNYKYMRQN</sequence>
<dbReference type="RefSeq" id="WP_025481698.1">
    <property type="nucleotide sequence ID" value="NZ_MJEB01000049.1"/>
</dbReference>
<name>A0A1V8YHR9_9ENTE</name>
<dbReference type="STRING" id="112904.BH747_06310"/>
<proteinExistence type="predicted"/>
<dbReference type="Proteomes" id="UP000192477">
    <property type="component" value="Unassembled WGS sequence"/>
</dbReference>
<dbReference type="EMBL" id="MJEA01000004">
    <property type="protein sequence ID" value="OQO70624.1"/>
    <property type="molecule type" value="Genomic_DNA"/>
</dbReference>
<reference evidence="1 2" key="1">
    <citation type="journal article" date="2017" name="BMC Microbiol.">
        <title>Comparative genomics of Enterococcus spp. isolated from bovine feces.</title>
        <authorList>
            <person name="Beukers A.G."/>
            <person name="Zaheer R."/>
            <person name="Goji N."/>
            <person name="Amoako K.K."/>
            <person name="Chaves A.V."/>
            <person name="Ward M.P."/>
            <person name="McAllister T.A."/>
        </authorList>
    </citation>
    <scope>NUCLEOTIDE SEQUENCE [LARGE SCALE GENOMIC DNA]</scope>
    <source>
        <strain evidence="1 2">F1129D 143</strain>
    </source>
</reference>
<comment type="caution">
    <text evidence="1">The sequence shown here is derived from an EMBL/GenBank/DDBJ whole genome shotgun (WGS) entry which is preliminary data.</text>
</comment>